<dbReference type="NCBIfam" id="TIGR01136">
    <property type="entry name" value="cysKM"/>
    <property type="match status" value="1"/>
</dbReference>
<dbReference type="CDD" id="cd01561">
    <property type="entry name" value="CBS_like"/>
    <property type="match status" value="1"/>
</dbReference>
<dbReference type="InterPro" id="IPR050214">
    <property type="entry name" value="Cys_Synth/Cystath_Beta-Synth"/>
</dbReference>
<dbReference type="NCBIfam" id="TIGR01139">
    <property type="entry name" value="cysK"/>
    <property type="match status" value="1"/>
</dbReference>
<comment type="cofactor">
    <cofactor evidence="1">
        <name>pyridoxal 5'-phosphate</name>
        <dbReference type="ChEBI" id="CHEBI:597326"/>
    </cofactor>
</comment>
<feature type="domain" description="Tryptophan synthase beta chain-like PALP" evidence="7">
    <location>
        <begin position="8"/>
        <end position="293"/>
    </location>
</feature>
<dbReference type="InterPro" id="IPR001216">
    <property type="entry name" value="P-phosphate_BS"/>
</dbReference>
<dbReference type="EMBL" id="UINC01098192">
    <property type="protein sequence ID" value="SVC56525.1"/>
    <property type="molecule type" value="Genomic_DNA"/>
</dbReference>
<evidence type="ECO:0000259" key="7">
    <source>
        <dbReference type="Pfam" id="PF00291"/>
    </source>
</evidence>
<organism evidence="8">
    <name type="scientific">marine metagenome</name>
    <dbReference type="NCBI Taxonomy" id="408172"/>
    <lineage>
        <taxon>unclassified sequences</taxon>
        <taxon>metagenomes</taxon>
        <taxon>ecological metagenomes</taxon>
    </lineage>
</organism>
<gene>
    <name evidence="8" type="ORF">METZ01_LOCUS309379</name>
</gene>
<dbReference type="Pfam" id="PF00291">
    <property type="entry name" value="PALP"/>
    <property type="match status" value="1"/>
</dbReference>
<dbReference type="Gene3D" id="3.40.50.1100">
    <property type="match status" value="2"/>
</dbReference>
<evidence type="ECO:0000256" key="3">
    <source>
        <dbReference type="ARBA" id="ARBA00022605"/>
    </source>
</evidence>
<dbReference type="GO" id="GO:0004124">
    <property type="term" value="F:cysteine synthase activity"/>
    <property type="evidence" value="ECO:0007669"/>
    <property type="project" value="InterPro"/>
</dbReference>
<dbReference type="PANTHER" id="PTHR10314">
    <property type="entry name" value="CYSTATHIONINE BETA-SYNTHASE"/>
    <property type="match status" value="1"/>
</dbReference>
<dbReference type="InterPro" id="IPR005856">
    <property type="entry name" value="Cys_synth"/>
</dbReference>
<dbReference type="InterPro" id="IPR036052">
    <property type="entry name" value="TrpB-like_PALP_sf"/>
</dbReference>
<feature type="non-terminal residue" evidence="8">
    <location>
        <position position="305"/>
    </location>
</feature>
<evidence type="ECO:0000313" key="8">
    <source>
        <dbReference type="EMBL" id="SVC56525.1"/>
    </source>
</evidence>
<evidence type="ECO:0000256" key="6">
    <source>
        <dbReference type="ARBA" id="ARBA00023192"/>
    </source>
</evidence>
<accession>A0A382N852</accession>
<dbReference type="FunFam" id="3.40.50.1100:FF:000003">
    <property type="entry name" value="Cystathionine beta-synthase"/>
    <property type="match status" value="1"/>
</dbReference>
<keyword evidence="5" id="KW-0663">Pyridoxal phosphate</keyword>
<name>A0A382N852_9ZZZZ</name>
<sequence>MKRAQDVLDLVGSTPVVRLNRVVAPEGAQVWGKMEALNPGGSVKDRIALAMIEVAEVSGDLKPGGTIVEPTSGNTGIGLAMVAAVKGYRLIVTMFDTASRERRLQMQAYGAEVILTPADEGMKGAIARALDLKRNNPDYFLPQQFMNQANPEIHYRTTGREIVAQMEGRVDVLIAGVGTGGSISGIGRCLKDEIPGIRVIAVEPEGSPVLSGGEAGPTYIEGIGAGFVPETLDRSVVDEVRTVGDDDAYAMARRLAREEGLLVGISAGGNVFKAIEVAGELEPGQKVVTILCDSGLRYLSARVFE</sequence>
<dbReference type="AlphaFoldDB" id="A0A382N852"/>
<dbReference type="GO" id="GO:0006535">
    <property type="term" value="P:cysteine biosynthetic process from serine"/>
    <property type="evidence" value="ECO:0007669"/>
    <property type="project" value="InterPro"/>
</dbReference>
<evidence type="ECO:0000256" key="5">
    <source>
        <dbReference type="ARBA" id="ARBA00022898"/>
    </source>
</evidence>
<keyword evidence="3" id="KW-0028">Amino-acid biosynthesis</keyword>
<reference evidence="8" key="1">
    <citation type="submission" date="2018-05" db="EMBL/GenBank/DDBJ databases">
        <authorList>
            <person name="Lanie J.A."/>
            <person name="Ng W.-L."/>
            <person name="Kazmierczak K.M."/>
            <person name="Andrzejewski T.M."/>
            <person name="Davidsen T.M."/>
            <person name="Wayne K.J."/>
            <person name="Tettelin H."/>
            <person name="Glass J.I."/>
            <person name="Rusch D."/>
            <person name="Podicherti R."/>
            <person name="Tsui H.-C.T."/>
            <person name="Winkler M.E."/>
        </authorList>
    </citation>
    <scope>NUCLEOTIDE SEQUENCE</scope>
</reference>
<dbReference type="SUPFAM" id="SSF53686">
    <property type="entry name" value="Tryptophan synthase beta subunit-like PLP-dependent enzymes"/>
    <property type="match status" value="1"/>
</dbReference>
<dbReference type="FunFam" id="3.40.50.1100:FF:000118">
    <property type="entry name" value="Related to CYS4-cystathionine beta-synthase"/>
    <property type="match status" value="1"/>
</dbReference>
<proteinExistence type="inferred from homology"/>
<evidence type="ECO:0000256" key="4">
    <source>
        <dbReference type="ARBA" id="ARBA00022679"/>
    </source>
</evidence>
<dbReference type="InterPro" id="IPR005859">
    <property type="entry name" value="CysK"/>
</dbReference>
<keyword evidence="6" id="KW-0198">Cysteine biosynthesis</keyword>
<protein>
    <recommendedName>
        <fullName evidence="7">Tryptophan synthase beta chain-like PALP domain-containing protein</fullName>
    </recommendedName>
</protein>
<keyword evidence="4" id="KW-0808">Transferase</keyword>
<dbReference type="InterPro" id="IPR001926">
    <property type="entry name" value="TrpB-like_PALP"/>
</dbReference>
<dbReference type="PROSITE" id="PS00901">
    <property type="entry name" value="CYS_SYNTHASE"/>
    <property type="match status" value="1"/>
</dbReference>
<evidence type="ECO:0000256" key="2">
    <source>
        <dbReference type="ARBA" id="ARBA00007103"/>
    </source>
</evidence>
<comment type="similarity">
    <text evidence="2">Belongs to the cysteine synthase/cystathionine beta-synthase family.</text>
</comment>
<evidence type="ECO:0000256" key="1">
    <source>
        <dbReference type="ARBA" id="ARBA00001933"/>
    </source>
</evidence>